<keyword evidence="3" id="KW-0479">Metal-binding</keyword>
<keyword evidence="2" id="KW-0645">Protease</keyword>
<name>A0A918G1L3_9ACTN</name>
<evidence type="ECO:0000313" key="10">
    <source>
        <dbReference type="EMBL" id="GGS14297.1"/>
    </source>
</evidence>
<evidence type="ECO:0000259" key="9">
    <source>
        <dbReference type="Pfam" id="PF01435"/>
    </source>
</evidence>
<feature type="transmembrane region" description="Helical" evidence="8">
    <location>
        <begin position="389"/>
        <end position="405"/>
    </location>
</feature>
<dbReference type="GO" id="GO:0006508">
    <property type="term" value="P:proteolysis"/>
    <property type="evidence" value="ECO:0007669"/>
    <property type="project" value="UniProtKB-KW"/>
</dbReference>
<keyword evidence="8" id="KW-0812">Transmembrane</keyword>
<comment type="caution">
    <text evidence="10">The sequence shown here is derived from an EMBL/GenBank/DDBJ whole genome shotgun (WGS) entry which is preliminary data.</text>
</comment>
<evidence type="ECO:0000256" key="3">
    <source>
        <dbReference type="ARBA" id="ARBA00022723"/>
    </source>
</evidence>
<sequence>MTSVESRDLAGRASTRRFLLLVTVLLASSTVLLGASVLTLLSLTSLPHCAAEAGVDVHTPAWRALLAVQFHADLAGCRSDAARTAVYASLSYTCLTCAAALTLYWQLPRWRLRRGRLPLLLAADAVKTAAVTGPPGAPHGRESLPGHLAGLLWQAGVPSTSAPTFLVDPRAMSVGAFTFGRAGRYTVCLHAGLLVRRQTDPSRFDAVVLHELAHVRNRDVDLAYLTVALWRVFLALVLGPYLLLNGWLSFQEHVLGTARVYWDGGAPGPASFALSAGLVVQTYLARADILRHRELVADHDAVTCGADPSVWGAQRSSRASGATRTRLTRIWRSHPTWDERHHTLTHPPAADKGGTKLQFLLFVTAYVTLLGTLVSWLDNGTIPQRLVRSLAYLATPLIVATLIAIRPRRRPQPLDLSPAAPAGDGPSRRPAGVHRAPRTRRALAVGSLMTVLFLVTDPLAGIGDGPTGDSGPYSLGDLWPVRQPPEPPRYDAGTRVRVGAWYDGGGADLLRRLDGALSAAEDRSTGSGRTRRCAALERTMSETLTFPVFPAHEGAENWRLLLTWTTKGYAIQCRSGSHDPAAGAWEAFTWYRSAQVALGRLDDLRPATTSRPASGP</sequence>
<keyword evidence="4" id="KW-0378">Hydrolase</keyword>
<protein>
    <recommendedName>
        <fullName evidence="9">Peptidase M48 domain-containing protein</fullName>
    </recommendedName>
</protein>
<evidence type="ECO:0000256" key="8">
    <source>
        <dbReference type="SAM" id="Phobius"/>
    </source>
</evidence>
<feature type="transmembrane region" description="Helical" evidence="8">
    <location>
        <begin position="222"/>
        <end position="244"/>
    </location>
</feature>
<feature type="region of interest" description="Disordered" evidence="7">
    <location>
        <begin position="413"/>
        <end position="437"/>
    </location>
</feature>
<keyword evidence="5" id="KW-0862">Zinc</keyword>
<dbReference type="GO" id="GO:0046872">
    <property type="term" value="F:metal ion binding"/>
    <property type="evidence" value="ECO:0007669"/>
    <property type="project" value="UniProtKB-KW"/>
</dbReference>
<dbReference type="GO" id="GO:0004222">
    <property type="term" value="F:metalloendopeptidase activity"/>
    <property type="evidence" value="ECO:0007669"/>
    <property type="project" value="InterPro"/>
</dbReference>
<dbReference type="RefSeq" id="WP_190152652.1">
    <property type="nucleotide sequence ID" value="NZ_BMTL01000030.1"/>
</dbReference>
<dbReference type="Pfam" id="PF01435">
    <property type="entry name" value="Peptidase_M48"/>
    <property type="match status" value="1"/>
</dbReference>
<evidence type="ECO:0000256" key="7">
    <source>
        <dbReference type="SAM" id="MobiDB-lite"/>
    </source>
</evidence>
<accession>A0A918G1L3</accession>
<proteinExistence type="predicted"/>
<dbReference type="InterPro" id="IPR001915">
    <property type="entry name" value="Peptidase_M48"/>
</dbReference>
<keyword evidence="6" id="KW-0482">Metalloprotease</keyword>
<reference evidence="10" key="2">
    <citation type="submission" date="2020-09" db="EMBL/GenBank/DDBJ databases">
        <authorList>
            <person name="Sun Q."/>
            <person name="Ohkuma M."/>
        </authorList>
    </citation>
    <scope>NUCLEOTIDE SEQUENCE</scope>
    <source>
        <strain evidence="10">JCM 4386</strain>
    </source>
</reference>
<feature type="domain" description="Peptidase M48" evidence="9">
    <location>
        <begin position="154"/>
        <end position="346"/>
    </location>
</feature>
<comment type="cofactor">
    <cofactor evidence="1">
        <name>Zn(2+)</name>
        <dbReference type="ChEBI" id="CHEBI:29105"/>
    </cofactor>
</comment>
<evidence type="ECO:0000256" key="1">
    <source>
        <dbReference type="ARBA" id="ARBA00001947"/>
    </source>
</evidence>
<dbReference type="CDD" id="cd07329">
    <property type="entry name" value="M56_like"/>
    <property type="match status" value="1"/>
</dbReference>
<evidence type="ECO:0000256" key="6">
    <source>
        <dbReference type="ARBA" id="ARBA00023049"/>
    </source>
</evidence>
<dbReference type="Proteomes" id="UP000606194">
    <property type="component" value="Unassembled WGS sequence"/>
</dbReference>
<feature type="transmembrane region" description="Helical" evidence="8">
    <location>
        <begin position="359"/>
        <end position="377"/>
    </location>
</feature>
<evidence type="ECO:0000256" key="2">
    <source>
        <dbReference type="ARBA" id="ARBA00022670"/>
    </source>
</evidence>
<organism evidence="10 11">
    <name type="scientific">Streptomyces humidus</name>
    <dbReference type="NCBI Taxonomy" id="52259"/>
    <lineage>
        <taxon>Bacteria</taxon>
        <taxon>Bacillati</taxon>
        <taxon>Actinomycetota</taxon>
        <taxon>Actinomycetes</taxon>
        <taxon>Kitasatosporales</taxon>
        <taxon>Streptomycetaceae</taxon>
        <taxon>Streptomyces</taxon>
    </lineage>
</organism>
<keyword evidence="11" id="KW-1185">Reference proteome</keyword>
<dbReference type="AlphaFoldDB" id="A0A918G1L3"/>
<dbReference type="EMBL" id="BMTL01000030">
    <property type="protein sequence ID" value="GGS14297.1"/>
    <property type="molecule type" value="Genomic_DNA"/>
</dbReference>
<gene>
    <name evidence="10" type="ORF">GCM10010269_62020</name>
</gene>
<evidence type="ECO:0000313" key="11">
    <source>
        <dbReference type="Proteomes" id="UP000606194"/>
    </source>
</evidence>
<reference evidence="10" key="1">
    <citation type="journal article" date="2014" name="Int. J. Syst. Evol. Microbiol.">
        <title>Complete genome sequence of Corynebacterium casei LMG S-19264T (=DSM 44701T), isolated from a smear-ripened cheese.</title>
        <authorList>
            <consortium name="US DOE Joint Genome Institute (JGI-PGF)"/>
            <person name="Walter F."/>
            <person name="Albersmeier A."/>
            <person name="Kalinowski J."/>
            <person name="Ruckert C."/>
        </authorList>
    </citation>
    <scope>NUCLEOTIDE SEQUENCE</scope>
    <source>
        <strain evidence="10">JCM 4386</strain>
    </source>
</reference>
<feature type="transmembrane region" description="Helical" evidence="8">
    <location>
        <begin position="85"/>
        <end position="107"/>
    </location>
</feature>
<keyword evidence="8" id="KW-0472">Membrane</keyword>
<evidence type="ECO:0000256" key="5">
    <source>
        <dbReference type="ARBA" id="ARBA00022833"/>
    </source>
</evidence>
<evidence type="ECO:0000256" key="4">
    <source>
        <dbReference type="ARBA" id="ARBA00022801"/>
    </source>
</evidence>
<keyword evidence="8" id="KW-1133">Transmembrane helix</keyword>
<dbReference type="Gene3D" id="3.30.2010.10">
    <property type="entry name" value="Metalloproteases ('zincins'), catalytic domain"/>
    <property type="match status" value="1"/>
</dbReference>